<name>A0A7S4MWN0_9STRA</name>
<keyword evidence="8" id="KW-0007">Acetylation</keyword>
<evidence type="ECO:0000256" key="13">
    <source>
        <dbReference type="ARBA" id="ARBA00093507"/>
    </source>
</evidence>
<keyword evidence="6" id="KW-0597">Phosphoprotein</keyword>
<keyword evidence="4" id="KW-0963">Cytoplasm</keyword>
<dbReference type="InterPro" id="IPR008603">
    <property type="entry name" value="DCTN4"/>
</dbReference>
<sequence length="572" mass="60108">MANVPPPSSRSADETEADAAVLYVDHAGHPAPLGLCYHATASRFLSSSIDDRSSPSTLTEIDSAYCPQCLAFHDAATASGSELRGRCPKGGCRLCPLCGAVCGVAILPEEDGDGTKHAIVYQCGYCQWTSNSCSVSAPVSVGEGGSVSKEDAAGATEALARALADRTEAVSGDANSVFAKLVAGWGERSRDEERRKRQPEESATSRRGVSAAGEGWGIDTLEEAIAEKKKDWLDVRQVIDGIALTKLGPEEDVVAEVTPRADGGGPRPTPAQASAQNAISPAIVSSISDLLPLPVPLRARKSRRCRRELAEGRTGILVKPKVNPLEGDSSLRSGHGQWWKKDSSAVHSVPRVSVLRHGTATAAGSRKLHALLLSVRNPTLNSVRIRLGPSSAPTGREGWVDPDELDDVLVDGIDGRRVSARWIGGNDDGCGGGGGEGDNGPSLPRPTETAELESVQDAFLEMGRGRGGASPEEVESWDAASVLAGNRDEIPFLRLIAAKEDKAWIELVVAEEGEGGSGSDTLAGASHVAASLSLMIEVGEGSWESSLVKRQPPEKEGEVDTVNFDLVVLWKS</sequence>
<evidence type="ECO:0000256" key="1">
    <source>
        <dbReference type="ARBA" id="ARBA00004300"/>
    </source>
</evidence>
<feature type="region of interest" description="Disordered" evidence="14">
    <location>
        <begin position="424"/>
        <end position="447"/>
    </location>
</feature>
<evidence type="ECO:0000256" key="8">
    <source>
        <dbReference type="ARBA" id="ARBA00022990"/>
    </source>
</evidence>
<feature type="compositionally biased region" description="Gly residues" evidence="14">
    <location>
        <begin position="426"/>
        <end position="438"/>
    </location>
</feature>
<evidence type="ECO:0000256" key="2">
    <source>
        <dbReference type="ARBA" id="ARBA00004529"/>
    </source>
</evidence>
<comment type="similarity">
    <text evidence="11">Belongs to the dynactin subunit 4 family.</text>
</comment>
<evidence type="ECO:0000256" key="5">
    <source>
        <dbReference type="ARBA" id="ARBA00022499"/>
    </source>
</evidence>
<evidence type="ECO:0000313" key="15">
    <source>
        <dbReference type="EMBL" id="CAE2247159.1"/>
    </source>
</evidence>
<dbReference type="PANTHER" id="PTHR13034">
    <property type="entry name" value="DYNACTIN P62 SUBUNIT"/>
    <property type="match status" value="1"/>
</dbReference>
<evidence type="ECO:0000256" key="14">
    <source>
        <dbReference type="SAM" id="MobiDB-lite"/>
    </source>
</evidence>
<accession>A0A7S4MWN0</accession>
<evidence type="ECO:0000256" key="4">
    <source>
        <dbReference type="ARBA" id="ARBA00022490"/>
    </source>
</evidence>
<keyword evidence="9" id="KW-0175">Coiled coil</keyword>
<evidence type="ECO:0000256" key="10">
    <source>
        <dbReference type="ARBA" id="ARBA00023212"/>
    </source>
</evidence>
<evidence type="ECO:0000256" key="3">
    <source>
        <dbReference type="ARBA" id="ARBA00004657"/>
    </source>
</evidence>
<comment type="subunit">
    <text evidence="13">Subunit of dynactin, a multiprotein complex part of a tripartite complex with dynein and a adapter, such as BICDL1, BICD2 or HOOK3. The dynactin complex is built around ACTR1A/ACTB filament and consists of an actin-related filament composed of a shoulder domain, a pointed end and a barbed end. Its length is defined by its flexible shoulder domain. The soulder is composed of 2 DCTN1 subunits, 4 DCTN2 and 2 DCTN3. The 4 DCNT2 (via N-terminus) bind the ACTR1A filament and act as molecular rulers to determine the length. The pointed end is important for binding dynein-dynactin cargo adapters. Consists of 4 subunits: ACTR10, DCNT4, DCTN5 and DCTN6. The barbed end is composed of a CAPZA1:CAPZB heterodimers, which binds ACTR1A/ACTB filament and dynactin and stabilizes dynactin. Interacts with ATP7B, but not ATP7A, in a copper-dependent manner. Interacts with ANK2; this interaction is required for localization at costameres. Interacts with N4BP2L1.</text>
</comment>
<evidence type="ECO:0000256" key="6">
    <source>
        <dbReference type="ARBA" id="ARBA00022553"/>
    </source>
</evidence>
<evidence type="ECO:0000256" key="9">
    <source>
        <dbReference type="ARBA" id="ARBA00023054"/>
    </source>
</evidence>
<dbReference type="GO" id="GO:0001725">
    <property type="term" value="C:stress fiber"/>
    <property type="evidence" value="ECO:0007669"/>
    <property type="project" value="UniProtKB-SubCell"/>
</dbReference>
<evidence type="ECO:0000256" key="11">
    <source>
        <dbReference type="ARBA" id="ARBA00034776"/>
    </source>
</evidence>
<dbReference type="EMBL" id="HBKQ01028560">
    <property type="protein sequence ID" value="CAE2247159.1"/>
    <property type="molecule type" value="Transcribed_RNA"/>
</dbReference>
<dbReference type="AlphaFoldDB" id="A0A7S4MWN0"/>
<reference evidence="15" key="1">
    <citation type="submission" date="2021-01" db="EMBL/GenBank/DDBJ databases">
        <authorList>
            <person name="Corre E."/>
            <person name="Pelletier E."/>
            <person name="Niang G."/>
            <person name="Scheremetjew M."/>
            <person name="Finn R."/>
            <person name="Kale V."/>
            <person name="Holt S."/>
            <person name="Cochrane G."/>
            <person name="Meng A."/>
            <person name="Brown T."/>
            <person name="Cohen L."/>
        </authorList>
    </citation>
    <scope>NUCLEOTIDE SEQUENCE</scope>
    <source>
        <strain evidence="15">Isolate 1302-5</strain>
    </source>
</reference>
<feature type="region of interest" description="Disordered" evidence="14">
    <location>
        <begin position="188"/>
        <end position="211"/>
    </location>
</feature>
<proteinExistence type="inferred from homology"/>
<keyword evidence="10" id="KW-0206">Cytoskeleton</keyword>
<evidence type="ECO:0000256" key="12">
    <source>
        <dbReference type="ARBA" id="ARBA00034864"/>
    </source>
</evidence>
<dbReference type="PANTHER" id="PTHR13034:SF2">
    <property type="entry name" value="DYNACTIN SUBUNIT 4"/>
    <property type="match status" value="1"/>
</dbReference>
<dbReference type="GO" id="GO:0005813">
    <property type="term" value="C:centrosome"/>
    <property type="evidence" value="ECO:0007669"/>
    <property type="project" value="UniProtKB-SubCell"/>
</dbReference>
<keyword evidence="5" id="KW-1017">Isopeptide bond</keyword>
<protein>
    <recommendedName>
        <fullName evidence="12">Dynactin subunit 4</fullName>
    </recommendedName>
</protein>
<keyword evidence="7" id="KW-0832">Ubl conjugation</keyword>
<dbReference type="GO" id="GO:0005869">
    <property type="term" value="C:dynactin complex"/>
    <property type="evidence" value="ECO:0007669"/>
    <property type="project" value="InterPro"/>
</dbReference>
<feature type="compositionally biased region" description="Basic and acidic residues" evidence="14">
    <location>
        <begin position="188"/>
        <end position="204"/>
    </location>
</feature>
<organism evidence="15">
    <name type="scientific">Odontella aurita</name>
    <dbReference type="NCBI Taxonomy" id="265563"/>
    <lineage>
        <taxon>Eukaryota</taxon>
        <taxon>Sar</taxon>
        <taxon>Stramenopiles</taxon>
        <taxon>Ochrophyta</taxon>
        <taxon>Bacillariophyta</taxon>
        <taxon>Mediophyceae</taxon>
        <taxon>Biddulphiophycidae</taxon>
        <taxon>Eupodiscales</taxon>
        <taxon>Odontellaceae</taxon>
        <taxon>Odontella</taxon>
    </lineage>
</organism>
<evidence type="ECO:0000256" key="7">
    <source>
        <dbReference type="ARBA" id="ARBA00022843"/>
    </source>
</evidence>
<comment type="subcellular location">
    <subcellularLocation>
        <location evidence="1">Cytoplasm</location>
        <location evidence="1">Cytoskeleton</location>
        <location evidence="1">Microtubule organizing center</location>
        <location evidence="1">Centrosome</location>
    </subcellularLocation>
    <subcellularLocation>
        <location evidence="2">Cytoplasm</location>
        <location evidence="2">Cytoskeleton</location>
        <location evidence="2">Stress fiber</location>
    </subcellularLocation>
    <subcellularLocation>
        <location evidence="3">Cytoplasm</location>
        <location evidence="3">Myofibril</location>
    </subcellularLocation>
</comment>
<gene>
    <name evidence="15" type="ORF">OAUR00152_LOCUS19382</name>
</gene>